<reference evidence="10" key="2">
    <citation type="submission" date="2020-09" db="EMBL/GenBank/DDBJ databases">
        <authorList>
            <person name="Sun Q."/>
            <person name="Zhou Y."/>
        </authorList>
    </citation>
    <scope>NUCLEOTIDE SEQUENCE</scope>
    <source>
        <strain evidence="10">CGMCC 1.15082</strain>
    </source>
</reference>
<dbReference type="InterPro" id="IPR011250">
    <property type="entry name" value="OMP/PagP_B-barrel"/>
</dbReference>
<evidence type="ECO:0000259" key="9">
    <source>
        <dbReference type="Pfam" id="PF13505"/>
    </source>
</evidence>
<dbReference type="AlphaFoldDB" id="A0A916S9K2"/>
<dbReference type="RefSeq" id="WP_188823077.1">
    <property type="nucleotide sequence ID" value="NZ_BMHH01000005.1"/>
</dbReference>
<evidence type="ECO:0000256" key="4">
    <source>
        <dbReference type="ARBA" id="ARBA00022729"/>
    </source>
</evidence>
<organism evidence="10 11">
    <name type="scientific">Brucella endophytica</name>
    <dbReference type="NCBI Taxonomy" id="1963359"/>
    <lineage>
        <taxon>Bacteria</taxon>
        <taxon>Pseudomonadati</taxon>
        <taxon>Pseudomonadota</taxon>
        <taxon>Alphaproteobacteria</taxon>
        <taxon>Hyphomicrobiales</taxon>
        <taxon>Brucellaceae</taxon>
        <taxon>Brucella/Ochrobactrum group</taxon>
        <taxon>Brucella</taxon>
    </lineage>
</organism>
<dbReference type="GO" id="GO:0009279">
    <property type="term" value="C:cell outer membrane"/>
    <property type="evidence" value="ECO:0007669"/>
    <property type="project" value="UniProtKB-SubCell"/>
</dbReference>
<evidence type="ECO:0000256" key="8">
    <source>
        <dbReference type="SAM" id="SignalP"/>
    </source>
</evidence>
<feature type="signal peptide" evidence="8">
    <location>
        <begin position="1"/>
        <end position="22"/>
    </location>
</feature>
<dbReference type="InterPro" id="IPR027385">
    <property type="entry name" value="Beta-barrel_OMP"/>
</dbReference>
<evidence type="ECO:0000256" key="6">
    <source>
        <dbReference type="ARBA" id="ARBA00023237"/>
    </source>
</evidence>
<keyword evidence="4 8" id="KW-0732">Signal</keyword>
<dbReference type="Pfam" id="PF13505">
    <property type="entry name" value="OMP_b-brl"/>
    <property type="match status" value="1"/>
</dbReference>
<name>A0A916S9K2_9HYPH</name>
<proteinExistence type="inferred from homology"/>
<keyword evidence="6" id="KW-0998">Cell outer membrane</keyword>
<keyword evidence="5" id="KW-0472">Membrane</keyword>
<keyword evidence="3" id="KW-0812">Transmembrane</keyword>
<comment type="caution">
    <text evidence="10">The sequence shown here is derived from an EMBL/GenBank/DDBJ whole genome shotgun (WGS) entry which is preliminary data.</text>
</comment>
<protein>
    <submittedName>
        <fullName evidence="10">Outer membrane protein</fullName>
    </submittedName>
</protein>
<reference evidence="10" key="1">
    <citation type="journal article" date="2014" name="Int. J. Syst. Evol. Microbiol.">
        <title>Complete genome sequence of Corynebacterium casei LMG S-19264T (=DSM 44701T), isolated from a smear-ripened cheese.</title>
        <authorList>
            <consortium name="US DOE Joint Genome Institute (JGI-PGF)"/>
            <person name="Walter F."/>
            <person name="Albersmeier A."/>
            <person name="Kalinowski J."/>
            <person name="Ruckert C."/>
        </authorList>
    </citation>
    <scope>NUCLEOTIDE SEQUENCE</scope>
    <source>
        <strain evidence="10">CGMCC 1.15082</strain>
    </source>
</reference>
<gene>
    <name evidence="10" type="primary">omp</name>
    <name evidence="10" type="ORF">GCM10011491_15330</name>
</gene>
<dbReference type="PANTHER" id="PTHR34001">
    <property type="entry name" value="BLL7405 PROTEIN"/>
    <property type="match status" value="1"/>
</dbReference>
<dbReference type="Proteomes" id="UP000646478">
    <property type="component" value="Unassembled WGS sequence"/>
</dbReference>
<feature type="chain" id="PRO_5037460856" evidence="8">
    <location>
        <begin position="23"/>
        <end position="235"/>
    </location>
</feature>
<dbReference type="SUPFAM" id="SSF56925">
    <property type="entry name" value="OMPA-like"/>
    <property type="match status" value="1"/>
</dbReference>
<comment type="similarity">
    <text evidence="7">Belongs to the Omp25/RopB family.</text>
</comment>
<dbReference type="EMBL" id="BMHH01000005">
    <property type="protein sequence ID" value="GGA88490.1"/>
    <property type="molecule type" value="Genomic_DNA"/>
</dbReference>
<dbReference type="Gene3D" id="2.40.160.20">
    <property type="match status" value="1"/>
</dbReference>
<evidence type="ECO:0000256" key="2">
    <source>
        <dbReference type="ARBA" id="ARBA00022452"/>
    </source>
</evidence>
<accession>A0A916S9K2</accession>
<evidence type="ECO:0000256" key="1">
    <source>
        <dbReference type="ARBA" id="ARBA00004442"/>
    </source>
</evidence>
<keyword evidence="11" id="KW-1185">Reference proteome</keyword>
<feature type="domain" description="Outer membrane protein beta-barrel" evidence="9">
    <location>
        <begin position="13"/>
        <end position="235"/>
    </location>
</feature>
<evidence type="ECO:0000256" key="7">
    <source>
        <dbReference type="ARBA" id="ARBA00038306"/>
    </source>
</evidence>
<evidence type="ECO:0000313" key="10">
    <source>
        <dbReference type="EMBL" id="GGA88490.1"/>
    </source>
</evidence>
<dbReference type="InterPro" id="IPR051692">
    <property type="entry name" value="OMP-like"/>
</dbReference>
<comment type="subcellular location">
    <subcellularLocation>
        <location evidence="1">Cell outer membrane</location>
    </subcellularLocation>
</comment>
<dbReference type="PANTHER" id="PTHR34001:SF3">
    <property type="entry name" value="BLL7405 PROTEIN"/>
    <property type="match status" value="1"/>
</dbReference>
<evidence type="ECO:0000313" key="11">
    <source>
        <dbReference type="Proteomes" id="UP000646478"/>
    </source>
</evidence>
<evidence type="ECO:0000256" key="5">
    <source>
        <dbReference type="ARBA" id="ARBA00023136"/>
    </source>
</evidence>
<evidence type="ECO:0000256" key="3">
    <source>
        <dbReference type="ARBA" id="ARBA00022692"/>
    </source>
</evidence>
<keyword evidence="2" id="KW-1134">Transmembrane beta strand</keyword>
<sequence length="235" mass="25695">MKLMHLMLASAIALGAATSARAADIIPQEPAPPEALPPSFSWTGAYIGAQAGHAWAYSKGEFEADGDIYSHKLRPSGWLGGVYGGYNFDAGNGFVLGAEADIVYAGVKKDESFYPLADPTDVGFTHEARMRWEGAVRARVGYAVDRFLPYFAGGFAFGKVEHDIARVGMASYEKKQTRTGWTVGGGVDYAATDNILLRLEYRYVDLGKESFDFLDSEFESKFKSHEVRVGVAYKF</sequence>